<dbReference type="GO" id="GO:0006313">
    <property type="term" value="P:DNA transposition"/>
    <property type="evidence" value="ECO:0007669"/>
    <property type="project" value="InterPro"/>
</dbReference>
<feature type="region of interest" description="Disordered" evidence="1">
    <location>
        <begin position="219"/>
        <end position="245"/>
    </location>
</feature>
<reference evidence="4 5" key="2">
    <citation type="journal article" date="2017" name="Int. J. Syst. Evol. Microbiol.">
        <title>Gordonia phthalatica sp. nov., a di-n-butyl phthalate-degrading bacterium isolated from activated sludge.</title>
        <authorList>
            <person name="Jin D."/>
            <person name="Kong X."/>
            <person name="Jia M."/>
            <person name="Yu X."/>
            <person name="Wang X."/>
            <person name="Zhuang X."/>
            <person name="Deng Y."/>
            <person name="Bai Z."/>
        </authorList>
    </citation>
    <scope>NUCLEOTIDE SEQUENCE [LARGE SCALE GENOMIC DNA]</scope>
    <source>
        <strain evidence="4 5">QH-11</strain>
    </source>
</reference>
<keyword evidence="5" id="KW-1185">Reference proteome</keyword>
<feature type="domain" description="Insertion element IS402-like" evidence="3">
    <location>
        <begin position="12"/>
        <end position="84"/>
    </location>
</feature>
<dbReference type="PATRIC" id="fig|1136941.3.peg.2952"/>
<evidence type="ECO:0000259" key="2">
    <source>
        <dbReference type="Pfam" id="PF01609"/>
    </source>
</evidence>
<dbReference type="AlphaFoldDB" id="A0A0N9MR87"/>
<dbReference type="InterPro" id="IPR002559">
    <property type="entry name" value="Transposase_11"/>
</dbReference>
<dbReference type="InterPro" id="IPR025161">
    <property type="entry name" value="IS402-like_dom"/>
</dbReference>
<protein>
    <submittedName>
        <fullName evidence="4">Transposase</fullName>
    </submittedName>
</protein>
<dbReference type="PANTHER" id="PTHR30007">
    <property type="entry name" value="PHP DOMAIN PROTEIN"/>
    <property type="match status" value="1"/>
</dbReference>
<evidence type="ECO:0000313" key="5">
    <source>
        <dbReference type="Proteomes" id="UP000063789"/>
    </source>
</evidence>
<dbReference type="PANTHER" id="PTHR30007:SF1">
    <property type="entry name" value="BLR1914 PROTEIN"/>
    <property type="match status" value="1"/>
</dbReference>
<dbReference type="NCBIfam" id="NF033580">
    <property type="entry name" value="transpos_IS5_3"/>
    <property type="match status" value="1"/>
</dbReference>
<gene>
    <name evidence="4" type="ORF">ACH46_14445</name>
</gene>
<dbReference type="GO" id="GO:0004803">
    <property type="term" value="F:transposase activity"/>
    <property type="evidence" value="ECO:0007669"/>
    <property type="project" value="InterPro"/>
</dbReference>
<feature type="region of interest" description="Disordered" evidence="1">
    <location>
        <begin position="113"/>
        <end position="141"/>
    </location>
</feature>
<dbReference type="Proteomes" id="UP000063789">
    <property type="component" value="Chromosome"/>
</dbReference>
<dbReference type="RefSeq" id="WP_062393538.1">
    <property type="nucleotide sequence ID" value="NZ_CP011853.1"/>
</dbReference>
<sequence>MATVSASARHDLTDRQWTVLQPHLPAPPRRGRPRQYCLRALIDGVRYRTRIGCPWRDVPDCYGPWWRVYALFTQWQIAGIWARIDAELRADAAASERLSWQVSVDSMTSRAHAHAAGARADSLEKVPDEPPDHALGRSRGGWSTKTHVAIDQHRGVLSFRLTAGQCGDSPEMIPVLEGIRVCRAGAGRPRSRPDRVLADKAYSSKANRTWLRTHHVKATIAQPSDQQGHRKRRGSAGGRPPAFDSERYKDRHAVECGINQLKQHRACATRYDKLAVRFAATIEIASINHWLRRLS</sequence>
<organism evidence="4 5">
    <name type="scientific">Gordonia phthalatica</name>
    <dbReference type="NCBI Taxonomy" id="1136941"/>
    <lineage>
        <taxon>Bacteria</taxon>
        <taxon>Bacillati</taxon>
        <taxon>Actinomycetota</taxon>
        <taxon>Actinomycetes</taxon>
        <taxon>Mycobacteriales</taxon>
        <taxon>Gordoniaceae</taxon>
        <taxon>Gordonia</taxon>
    </lineage>
</organism>
<dbReference type="EMBL" id="CP011853">
    <property type="protein sequence ID" value="ALG85454.1"/>
    <property type="molecule type" value="Genomic_DNA"/>
</dbReference>
<reference evidence="5" key="1">
    <citation type="submission" date="2015-06" db="EMBL/GenBank/DDBJ databases">
        <title>Complete genome sequence and metabolic analysis of phthalate degradation pathway in Gordonia sp. QH-11.</title>
        <authorList>
            <person name="Jin D."/>
            <person name="Kong X."/>
            <person name="Bai Z."/>
        </authorList>
    </citation>
    <scope>NUCLEOTIDE SEQUENCE [LARGE SCALE GENOMIC DNA]</scope>
    <source>
        <strain evidence="5">QH-11</strain>
    </source>
</reference>
<evidence type="ECO:0000256" key="1">
    <source>
        <dbReference type="SAM" id="MobiDB-lite"/>
    </source>
</evidence>
<feature type="compositionally biased region" description="Basic and acidic residues" evidence="1">
    <location>
        <begin position="121"/>
        <end position="135"/>
    </location>
</feature>
<name>A0A0N9MR87_9ACTN</name>
<accession>A0A0N9MR87</accession>
<dbReference type="Pfam" id="PF13340">
    <property type="entry name" value="DUF4096"/>
    <property type="match status" value="1"/>
</dbReference>
<evidence type="ECO:0000259" key="3">
    <source>
        <dbReference type="Pfam" id="PF13340"/>
    </source>
</evidence>
<dbReference type="KEGG" id="goq:ACH46_14445"/>
<feature type="domain" description="Transposase IS4-like" evidence="2">
    <location>
        <begin position="102"/>
        <end position="276"/>
    </location>
</feature>
<evidence type="ECO:0000313" key="4">
    <source>
        <dbReference type="EMBL" id="ALG85454.1"/>
    </source>
</evidence>
<dbReference type="Pfam" id="PF01609">
    <property type="entry name" value="DDE_Tnp_1"/>
    <property type="match status" value="1"/>
</dbReference>
<dbReference type="OrthoDB" id="4382085at2"/>
<dbReference type="GO" id="GO:0003677">
    <property type="term" value="F:DNA binding"/>
    <property type="evidence" value="ECO:0007669"/>
    <property type="project" value="InterPro"/>
</dbReference>
<proteinExistence type="predicted"/>